<name>A0A6J4PQC8_9ACTN</name>
<dbReference type="Pfam" id="PF07366">
    <property type="entry name" value="SnoaL"/>
    <property type="match status" value="1"/>
</dbReference>
<evidence type="ECO:0000313" key="1">
    <source>
        <dbReference type="EMBL" id="CAA9423024.1"/>
    </source>
</evidence>
<proteinExistence type="predicted"/>
<dbReference type="GO" id="GO:0030638">
    <property type="term" value="P:polyketide metabolic process"/>
    <property type="evidence" value="ECO:0007669"/>
    <property type="project" value="InterPro"/>
</dbReference>
<dbReference type="SUPFAM" id="SSF54427">
    <property type="entry name" value="NTF2-like"/>
    <property type="match status" value="1"/>
</dbReference>
<dbReference type="InterPro" id="IPR009959">
    <property type="entry name" value="Cyclase_SnoaL-like"/>
</dbReference>
<dbReference type="Gene3D" id="3.10.450.50">
    <property type="match status" value="1"/>
</dbReference>
<protein>
    <recommendedName>
        <fullName evidence="2">Ester cyclase</fullName>
    </recommendedName>
</protein>
<organism evidence="1">
    <name type="scientific">uncultured Rubrobacteraceae bacterium</name>
    <dbReference type="NCBI Taxonomy" id="349277"/>
    <lineage>
        <taxon>Bacteria</taxon>
        <taxon>Bacillati</taxon>
        <taxon>Actinomycetota</taxon>
        <taxon>Rubrobacteria</taxon>
        <taxon>Rubrobacterales</taxon>
        <taxon>Rubrobacteraceae</taxon>
        <taxon>environmental samples</taxon>
    </lineage>
</organism>
<evidence type="ECO:0008006" key="2">
    <source>
        <dbReference type="Google" id="ProtNLM"/>
    </source>
</evidence>
<gene>
    <name evidence="1" type="ORF">AVDCRST_MAG22-2714</name>
</gene>
<dbReference type="InterPro" id="IPR032710">
    <property type="entry name" value="NTF2-like_dom_sf"/>
</dbReference>
<dbReference type="AlphaFoldDB" id="A0A6J4PQC8"/>
<sequence>MPKAEHVDVVRRWFDDLFTRGDLDAVDGLLAPDFVAHGQGGMEDTHGVEDFRGWLRWYTSAFTQREWTVHDVLSEGEKVVARYSGWATYRGGLLGIPSEGQRVLETGILILRIKDGLVGEVWSEMSDLQLVMRLGAFSPVEREGGTGS</sequence>
<reference evidence="1" key="1">
    <citation type="submission" date="2020-02" db="EMBL/GenBank/DDBJ databases">
        <authorList>
            <person name="Meier V. D."/>
        </authorList>
    </citation>
    <scope>NUCLEOTIDE SEQUENCE</scope>
    <source>
        <strain evidence="1">AVDCRST_MAG22</strain>
    </source>
</reference>
<accession>A0A6J4PQC8</accession>
<dbReference type="EMBL" id="CADCUV010000121">
    <property type="protein sequence ID" value="CAA9423024.1"/>
    <property type="molecule type" value="Genomic_DNA"/>
</dbReference>